<comment type="caution">
    <text evidence="4">The sequence shown here is derived from an EMBL/GenBank/DDBJ whole genome shotgun (WGS) entry which is preliminary data.</text>
</comment>
<dbReference type="EMBL" id="BGPR01106244">
    <property type="protein sequence ID" value="GBM75714.1"/>
    <property type="molecule type" value="Genomic_DNA"/>
</dbReference>
<accession>A0A4Y2IDH3</accession>
<name>A0A4Y2IDH3_ARAVE</name>
<protein>
    <submittedName>
        <fullName evidence="4">Uncharacterized protein</fullName>
    </submittedName>
</protein>
<dbReference type="EMBL" id="BGPR01106241">
    <property type="protein sequence ID" value="GBM75705.1"/>
    <property type="molecule type" value="Genomic_DNA"/>
</dbReference>
<dbReference type="EMBL" id="BGPR01106233">
    <property type="protein sequence ID" value="GBM75679.1"/>
    <property type="molecule type" value="Genomic_DNA"/>
</dbReference>
<keyword evidence="5" id="KW-1185">Reference proteome</keyword>
<sequence>MLKVHHLQQPYAEKETLLLQHMYQAVFGGKQPA</sequence>
<dbReference type="AlphaFoldDB" id="A0A4Y2IDH3"/>
<gene>
    <name evidence="4" type="ORF">AVEN_151782_1</name>
    <name evidence="1" type="ORF">AVEN_256146_1</name>
    <name evidence="2" type="ORF">AVEN_263013_1</name>
    <name evidence="3" type="ORF">AVEN_66615_1</name>
</gene>
<evidence type="ECO:0000313" key="5">
    <source>
        <dbReference type="Proteomes" id="UP000499080"/>
    </source>
</evidence>
<evidence type="ECO:0000313" key="2">
    <source>
        <dbReference type="EMBL" id="GBM75681.1"/>
    </source>
</evidence>
<proteinExistence type="predicted"/>
<evidence type="ECO:0000313" key="4">
    <source>
        <dbReference type="EMBL" id="GBM75714.1"/>
    </source>
</evidence>
<evidence type="ECO:0000313" key="3">
    <source>
        <dbReference type="EMBL" id="GBM75705.1"/>
    </source>
</evidence>
<organism evidence="4 5">
    <name type="scientific">Araneus ventricosus</name>
    <name type="common">Orbweaver spider</name>
    <name type="synonym">Epeira ventricosa</name>
    <dbReference type="NCBI Taxonomy" id="182803"/>
    <lineage>
        <taxon>Eukaryota</taxon>
        <taxon>Metazoa</taxon>
        <taxon>Ecdysozoa</taxon>
        <taxon>Arthropoda</taxon>
        <taxon>Chelicerata</taxon>
        <taxon>Arachnida</taxon>
        <taxon>Araneae</taxon>
        <taxon>Araneomorphae</taxon>
        <taxon>Entelegynae</taxon>
        <taxon>Araneoidea</taxon>
        <taxon>Araneidae</taxon>
        <taxon>Araneus</taxon>
    </lineage>
</organism>
<reference evidence="4 5" key="1">
    <citation type="journal article" date="2019" name="Sci. Rep.">
        <title>Orb-weaving spider Araneus ventricosus genome elucidates the spidroin gene catalogue.</title>
        <authorList>
            <person name="Kono N."/>
            <person name="Nakamura H."/>
            <person name="Ohtoshi R."/>
            <person name="Moran D.A.P."/>
            <person name="Shinohara A."/>
            <person name="Yoshida Y."/>
            <person name="Fujiwara M."/>
            <person name="Mori M."/>
            <person name="Tomita M."/>
            <person name="Arakawa K."/>
        </authorList>
    </citation>
    <scope>NUCLEOTIDE SEQUENCE [LARGE SCALE GENOMIC DNA]</scope>
</reference>
<dbReference type="EMBL" id="BGPR01106234">
    <property type="protein sequence ID" value="GBM75681.1"/>
    <property type="molecule type" value="Genomic_DNA"/>
</dbReference>
<evidence type="ECO:0000313" key="1">
    <source>
        <dbReference type="EMBL" id="GBM75679.1"/>
    </source>
</evidence>
<feature type="non-terminal residue" evidence="4">
    <location>
        <position position="33"/>
    </location>
</feature>
<dbReference type="Proteomes" id="UP000499080">
    <property type="component" value="Unassembled WGS sequence"/>
</dbReference>